<evidence type="ECO:0000313" key="8">
    <source>
        <dbReference type="EMBL" id="ABG46647.1"/>
    </source>
</evidence>
<organism evidence="8">
    <name type="scientific">Hypecoum procumbens</name>
    <dbReference type="NCBI Taxonomy" id="391933"/>
    <lineage>
        <taxon>Eukaryota</taxon>
        <taxon>Viridiplantae</taxon>
        <taxon>Streptophyta</taxon>
        <taxon>Embryophyta</taxon>
        <taxon>Tracheophyta</taxon>
        <taxon>Spermatophyta</taxon>
        <taxon>Magnoliopsida</taxon>
        <taxon>Ranunculales</taxon>
        <taxon>Papaveraceae</taxon>
        <taxon>Hypecooideae</taxon>
        <taxon>Hypecoum</taxon>
    </lineage>
</organism>
<dbReference type="GO" id="GO:2000032">
    <property type="term" value="P:regulation of secondary shoot formation"/>
    <property type="evidence" value="ECO:0007669"/>
    <property type="project" value="TreeGrafter"/>
</dbReference>
<gene>
    <name evidence="8" type="primary">CyL2</name>
</gene>
<dbReference type="GO" id="GO:0043565">
    <property type="term" value="F:sequence-specific DNA binding"/>
    <property type="evidence" value="ECO:0007669"/>
    <property type="project" value="TreeGrafter"/>
</dbReference>
<feature type="domain" description="TCP" evidence="7">
    <location>
        <begin position="1"/>
        <end position="46"/>
    </location>
</feature>
<feature type="compositionally biased region" description="Basic residues" evidence="6">
    <location>
        <begin position="111"/>
        <end position="120"/>
    </location>
</feature>
<dbReference type="InterPro" id="IPR005333">
    <property type="entry name" value="Transcription_factor_TCP"/>
</dbReference>
<evidence type="ECO:0000256" key="5">
    <source>
        <dbReference type="ARBA" id="ARBA00023242"/>
    </source>
</evidence>
<feature type="compositionally biased region" description="Low complexity" evidence="6">
    <location>
        <begin position="58"/>
        <end position="70"/>
    </location>
</feature>
<evidence type="ECO:0000256" key="4">
    <source>
        <dbReference type="ARBA" id="ARBA00023163"/>
    </source>
</evidence>
<comment type="subcellular location">
    <subcellularLocation>
        <location evidence="1">Nucleus</location>
    </subcellularLocation>
</comment>
<proteinExistence type="predicted"/>
<keyword evidence="5" id="KW-0539">Nucleus</keyword>
<evidence type="ECO:0000256" key="1">
    <source>
        <dbReference type="ARBA" id="ARBA00004123"/>
    </source>
</evidence>
<accession>A3E231</accession>
<dbReference type="InterPro" id="IPR017887">
    <property type="entry name" value="TF_TCP_subgr"/>
</dbReference>
<evidence type="ECO:0000256" key="3">
    <source>
        <dbReference type="ARBA" id="ARBA00023125"/>
    </source>
</evidence>
<dbReference type="Pfam" id="PF03634">
    <property type="entry name" value="TCP"/>
    <property type="match status" value="1"/>
</dbReference>
<feature type="region of interest" description="Disordered" evidence="6">
    <location>
        <begin position="57"/>
        <end position="137"/>
    </location>
</feature>
<reference evidence="8" key="1">
    <citation type="journal article" date="2007" name="Plant Physiol.">
        <title>Diversity and evolution of CYCLOIDEA-like TCP genes in relation to flower development in Papaveraceae.</title>
        <authorList>
            <person name="Damerval C."/>
            <person name="Le Guilloux M."/>
            <person name="Jager M."/>
            <person name="Charon C."/>
        </authorList>
    </citation>
    <scope>NUCLEOTIDE SEQUENCE</scope>
</reference>
<keyword evidence="3" id="KW-0238">DNA-binding</keyword>
<feature type="compositionally biased region" description="Basic and acidic residues" evidence="6">
    <location>
        <begin position="124"/>
        <end position="137"/>
    </location>
</feature>
<evidence type="ECO:0000256" key="2">
    <source>
        <dbReference type="ARBA" id="ARBA00023015"/>
    </source>
</evidence>
<feature type="non-terminal residue" evidence="8">
    <location>
        <position position="137"/>
    </location>
</feature>
<name>A3E231_9MAGN</name>
<dbReference type="PANTHER" id="PTHR31072">
    <property type="entry name" value="TRANSCRIPTION FACTOR TCP4-RELATED"/>
    <property type="match status" value="1"/>
</dbReference>
<dbReference type="PROSITE" id="PS51369">
    <property type="entry name" value="TCP"/>
    <property type="match status" value="1"/>
</dbReference>
<keyword evidence="4" id="KW-0804">Transcription</keyword>
<dbReference type="GO" id="GO:0003700">
    <property type="term" value="F:DNA-binding transcription factor activity"/>
    <property type="evidence" value="ECO:0007669"/>
    <property type="project" value="InterPro"/>
</dbReference>
<protein>
    <submittedName>
        <fullName evidence="8">Cycloidea-like protein PapaCyL2</fullName>
    </submittedName>
</protein>
<sequence>PRDRRMRLNVETAGKFFSVQDMLGVDKASKTVEWLLNMCEPAIKELTISFYKKINQISSSPKSTSSSTHSPECEVQSEIDQQMVVCEQDRRSSNLSKGKSLGSSPSTSTGKNKRIPRKITFHPLGRELRAKARERAR</sequence>
<dbReference type="GO" id="GO:0005634">
    <property type="term" value="C:nucleus"/>
    <property type="evidence" value="ECO:0007669"/>
    <property type="project" value="UniProtKB-SubCell"/>
</dbReference>
<feature type="compositionally biased region" description="Low complexity" evidence="6">
    <location>
        <begin position="93"/>
        <end position="110"/>
    </location>
</feature>
<evidence type="ECO:0000256" key="6">
    <source>
        <dbReference type="SAM" id="MobiDB-lite"/>
    </source>
</evidence>
<dbReference type="AlphaFoldDB" id="A3E231"/>
<dbReference type="EMBL" id="DQ659318">
    <property type="protein sequence ID" value="ABG46647.1"/>
    <property type="molecule type" value="Genomic_DNA"/>
</dbReference>
<feature type="non-terminal residue" evidence="8">
    <location>
        <position position="1"/>
    </location>
</feature>
<dbReference type="PANTHER" id="PTHR31072:SF93">
    <property type="entry name" value="TRANSCRIPTION FACTOR TCP24"/>
    <property type="match status" value="1"/>
</dbReference>
<keyword evidence="2" id="KW-0805">Transcription regulation</keyword>
<evidence type="ECO:0000259" key="7">
    <source>
        <dbReference type="PROSITE" id="PS51369"/>
    </source>
</evidence>